<reference evidence="2 3" key="1">
    <citation type="submission" date="2018-03" db="EMBL/GenBank/DDBJ databases">
        <title>Draft genome of Nitrosomonas supralitoralis APG5.</title>
        <authorList>
            <person name="Urakawa H."/>
            <person name="Lopez J.V."/>
        </authorList>
    </citation>
    <scope>NUCLEOTIDE SEQUENCE [LARGE SCALE GENOMIC DNA]</scope>
    <source>
        <strain evidence="2 3">APG5</strain>
    </source>
</reference>
<dbReference type="OrthoDB" id="244259at2"/>
<feature type="region of interest" description="Disordered" evidence="1">
    <location>
        <begin position="41"/>
        <end position="66"/>
    </location>
</feature>
<name>A0A2P7NTZ1_9PROT</name>
<dbReference type="RefSeq" id="WP_106707293.1">
    <property type="nucleotide sequence ID" value="NZ_PXXU01000032.1"/>
</dbReference>
<protein>
    <recommendedName>
        <fullName evidence="4">Alginate export domain-containing protein</fullName>
    </recommendedName>
</protein>
<comment type="caution">
    <text evidence="2">The sequence shown here is derived from an EMBL/GenBank/DDBJ whole genome shotgun (WGS) entry which is preliminary data.</text>
</comment>
<evidence type="ECO:0000313" key="3">
    <source>
        <dbReference type="Proteomes" id="UP000241912"/>
    </source>
</evidence>
<accession>A0A2P7NTZ1</accession>
<proteinExistence type="predicted"/>
<dbReference type="Proteomes" id="UP000241912">
    <property type="component" value="Unassembled WGS sequence"/>
</dbReference>
<dbReference type="AlphaFoldDB" id="A0A2P7NTZ1"/>
<evidence type="ECO:0000313" key="2">
    <source>
        <dbReference type="EMBL" id="PSJ16936.1"/>
    </source>
</evidence>
<evidence type="ECO:0000256" key="1">
    <source>
        <dbReference type="SAM" id="MobiDB-lite"/>
    </source>
</evidence>
<gene>
    <name evidence="2" type="ORF">C7H79_10860</name>
</gene>
<evidence type="ECO:0008006" key="4">
    <source>
        <dbReference type="Google" id="ProtNLM"/>
    </source>
</evidence>
<dbReference type="EMBL" id="PXXU01000032">
    <property type="protein sequence ID" value="PSJ16936.1"/>
    <property type="molecule type" value="Genomic_DNA"/>
</dbReference>
<organism evidence="2 3">
    <name type="scientific">Nitrosomonas supralitoralis</name>
    <dbReference type="NCBI Taxonomy" id="2116706"/>
    <lineage>
        <taxon>Bacteria</taxon>
        <taxon>Pseudomonadati</taxon>
        <taxon>Pseudomonadota</taxon>
        <taxon>Betaproteobacteria</taxon>
        <taxon>Nitrosomonadales</taxon>
        <taxon>Nitrosomonadaceae</taxon>
        <taxon>Nitrosomonas</taxon>
    </lineage>
</organism>
<sequence>MFPLQNNLLIRFFFFCSLGIIFNTGADSKQPENLLESICPKPEFSEPRRRPGTIPRMQYQDPTCRPNRLSTPRAEDFIDLTPVPDRWRIVESLGYPVNWLDPYNGSNPLKGDRPVFGDDWFISLNAVSSSRLEVRDIPTTRVINNDLMDNKSSFRPENQFLFNQNFSFDTVIYKGDTVFRPPEYKFRFTPVINYNQINNGSIIHEESSFAVQSLYAEKYLRDASANYDFDSIRVGIQPFTSDFRGFLLLDQQLGVRLFGTRANNIFQYNFAWLRRFRKNSQNQNDLTRDLPENDVYLANLYWQDLFKLGFMSQFIVAYNRSREKGTGIIADDSFGGQLATFKENAQHDYDVVYFGYNGDGRFGRINLTTSIYYAVGKESKGIFVDRNTDVRALFGAGEISIDFDWFKPRLSALYASGDDDPFDHTAQGFDGISENPIFAGTNFGFFNRQGLPLLGNTINLKRNNTFFNSMRSQADPGQSNFTNPGINMIGLGVDINVLPELRISLEANQTWFDKTAVIEAVLGKQNIARNIGQDISLTAIYRPFVTQNLILSLSAAALIPGKGYQDIYGDGQIPFSIFSNIILSY</sequence>
<keyword evidence="3" id="KW-1185">Reference proteome</keyword>